<keyword evidence="1" id="KW-1133">Transmembrane helix</keyword>
<keyword evidence="1" id="KW-0812">Transmembrane</keyword>
<sequence>MANYNIAISVDTAGAIQSLNALKTSLDNTQKALDNTENGAKDTAKSMGNAFGDVAQQLQNFDQGITRIVENFLKLKGVADELLNKSLEQFKKNEQERLSLDVVLNTQGAFGDMQKFKDKILPTMSLNISNDLAKAKALANSDPKYMKDFDSLIKSMLFIGAKQSDVDNFKIEYDRKTGSELNNFINATLSNAQQSRIDMAKKADTEIQRLYQTTKFSQGQITAMFTDMISKGIDPGVLTEKNVKTKDGNVSMLDKIVQLGATFTDELGGADTALLEAGKLVHQVLNVASPGYQTDFAENTQHLGTYLDQMITAFNKTPLTIKNIGDVLVRNMGLNQKFYATTFPEFLAMSGKLLNAKSGAETGEYLHAFQRGFILMQQNIDRQIEEKQVELQTQGKQGLTLQPKIRRTAKALSTANLQNDEILKLTNASGFKQLLNQIMLDQNTTTQLSQLAGTGQFNQIPSLIETFAKSKGITIEQGTMNSMSQVMLGLKGEMDSLSKGLQSLTPELAAELVQSNVLKDLGNGVYELIRGIGENSKIVEENGKKFYSGKSIANQGTQYKIGEQMPIIAKGVSGNYSYADFAGNQELFIQKQLDELGAQSFAYNLFGNDLLLSFFNLVTLGGNFQEILSGIQSGVFTLDESYKQFEQTLSNAIQINEGLMDGMFRAFSNNVGFVNLSFEKLKTTLMSSYLNIGKETRLMSDGATSNVLLILSTIGKVGAIIGSALALSASYSLIVPYLTMNALGEKVGMLANLKTRLIEMIPFLKYISIGALVVVGLGLAIQKVFANGASLGELFKQIGETFNNYLIPAFVTGKVKTEGTSKAIIMLQNSVISIRSVFIGFFDAFSDLLAGVITVATAFFSIIAGTIGLLFTGVTGWETITQYIGYFGYALGIVLPLIWAFNGLLALKATLTAIASSHMFKYIAIAGLLIGAFKLVKQFGGIALLVIGALSFAFAVLAVKTNLAFLPFLKIVGIVMLTLGAVDLLIQAFMKLGEFMNSETIAGMNVTYNNAKDELSKKVTNAMDLGMPQNMGMGNMDMPKEFNISPDQLSSKSLEVPSGSDMIDLKALPQLQSSSPVTVNITLKEAIIEPTSDVFLKKVANTLVPHIQDALNRNNTSMA</sequence>
<reference evidence="2" key="1">
    <citation type="submission" date="2020-05" db="EMBL/GenBank/DDBJ databases">
        <authorList>
            <person name="Chiriac C."/>
            <person name="Salcher M."/>
            <person name="Ghai R."/>
            <person name="Kavagutti S V."/>
        </authorList>
    </citation>
    <scope>NUCLEOTIDE SEQUENCE</scope>
</reference>
<feature type="transmembrane region" description="Helical" evidence="1">
    <location>
        <begin position="919"/>
        <end position="936"/>
    </location>
</feature>
<feature type="transmembrane region" description="Helical" evidence="1">
    <location>
        <begin position="883"/>
        <end position="907"/>
    </location>
</feature>
<protein>
    <submittedName>
        <fullName evidence="2">Uncharacterized protein</fullName>
    </submittedName>
</protein>
<keyword evidence="1" id="KW-0472">Membrane</keyword>
<name>A0A6J7X959_9CAUD</name>
<gene>
    <name evidence="2" type="ORF">UFOVP755_76</name>
</gene>
<evidence type="ECO:0000256" key="1">
    <source>
        <dbReference type="SAM" id="Phobius"/>
    </source>
</evidence>
<feature type="transmembrane region" description="Helical" evidence="1">
    <location>
        <begin position="971"/>
        <end position="990"/>
    </location>
</feature>
<organism evidence="2">
    <name type="scientific">uncultured Caudovirales phage</name>
    <dbReference type="NCBI Taxonomy" id="2100421"/>
    <lineage>
        <taxon>Viruses</taxon>
        <taxon>Duplodnaviria</taxon>
        <taxon>Heunggongvirae</taxon>
        <taxon>Uroviricota</taxon>
        <taxon>Caudoviricetes</taxon>
        <taxon>Peduoviridae</taxon>
        <taxon>Maltschvirus</taxon>
        <taxon>Maltschvirus maltsch</taxon>
    </lineage>
</organism>
<accession>A0A6J7X959</accession>
<dbReference type="EMBL" id="LR798356">
    <property type="protein sequence ID" value="CAB5226171.1"/>
    <property type="molecule type" value="Genomic_DNA"/>
</dbReference>
<feature type="transmembrane region" description="Helical" evidence="1">
    <location>
        <begin position="763"/>
        <end position="781"/>
    </location>
</feature>
<feature type="transmembrane region" description="Helical" evidence="1">
    <location>
        <begin position="942"/>
        <end position="959"/>
    </location>
</feature>
<feature type="transmembrane region" description="Helical" evidence="1">
    <location>
        <begin position="717"/>
        <end position="743"/>
    </location>
</feature>
<feature type="transmembrane region" description="Helical" evidence="1">
    <location>
        <begin position="849"/>
        <end position="871"/>
    </location>
</feature>
<evidence type="ECO:0000313" key="2">
    <source>
        <dbReference type="EMBL" id="CAB5226171.1"/>
    </source>
</evidence>
<proteinExistence type="predicted"/>